<evidence type="ECO:0000259" key="5">
    <source>
        <dbReference type="PROSITE" id="PS50812"/>
    </source>
</evidence>
<evidence type="ECO:0000259" key="6">
    <source>
        <dbReference type="PROSITE" id="PS51050"/>
    </source>
</evidence>
<feature type="compositionally biased region" description="Basic residues" evidence="4">
    <location>
        <begin position="166"/>
        <end position="176"/>
    </location>
</feature>
<dbReference type="AlphaFoldDB" id="H9GHW2"/>
<dbReference type="Gene3D" id="2.30.30.140">
    <property type="match status" value="1"/>
</dbReference>
<feature type="compositionally biased region" description="Basic and acidic residues" evidence="4">
    <location>
        <begin position="75"/>
        <end position="92"/>
    </location>
</feature>
<evidence type="ECO:0000256" key="2">
    <source>
        <dbReference type="ARBA" id="ARBA00022771"/>
    </source>
</evidence>
<feature type="compositionally biased region" description="Basic residues" evidence="4">
    <location>
        <begin position="459"/>
        <end position="469"/>
    </location>
</feature>
<dbReference type="PANTHER" id="PTHR15999:SF2">
    <property type="entry name" value="ZINC FINGER CW-TYPE PWWP DOMAIN PROTEIN 1"/>
    <property type="match status" value="1"/>
</dbReference>
<evidence type="ECO:0000256" key="4">
    <source>
        <dbReference type="SAM" id="MobiDB-lite"/>
    </source>
</evidence>
<feature type="region of interest" description="Disordered" evidence="4">
    <location>
        <begin position="27"/>
        <end position="46"/>
    </location>
</feature>
<proteinExistence type="predicted"/>
<evidence type="ECO:0008006" key="9">
    <source>
        <dbReference type="Google" id="ProtNLM"/>
    </source>
</evidence>
<dbReference type="SMART" id="SM00293">
    <property type="entry name" value="PWWP"/>
    <property type="match status" value="1"/>
</dbReference>
<sequence>MPGPEDKELKKRPKKVFASPVRLCHSPILKGKSDGLPGKQEDVEEVPDLLSHAAGDGVATRPMKAVRNPNKRKKEGTSRKKDSEMSKEKEGCLTDAQFEKIFQSALQRPLQECIENSGREGFSAESPEEKSLGRGTLEVSLAAKNGVSRNKSVVKNKPMPLETEKKAHRFGKKHQSKLSASKNAEGENEEPGADNGGCKENRKAAPKKKVQGNAPVVIDREEMQEEEEEEEEEAGRGGSGSSELNPPSCSSWCIAWIQCSDPNCHKWRRLSSKTDPSVLPEDWSCSQNLDLQYNSCSISEESWSGTEGEIVYAAYVPGSLVWAKQYGYAWWPGVIEADPYLGEYLLFSSQTDSLPSKYHVTFFGKTVSRAWISASMLRNFAGSSMEKGNGLDKPKSQTGKKNLKVALRMAKEAEQMNIQERIRMFGFHRRFSGRALPKGLQDCFNFTCKLPAKMALRPGVKKRSPPRPKKGQEKLPPGTLVMKADLKVKNEFKTKEHKRANMASEGLSLSKKSRREGPLPEAEAGSSIAKRRQKGQEGLRKPSSVPQHKDNKTKHLSSHADSSSFSGYPRKKNSLEETEISLGNKSKGSTGLEEPSIALQPANVFPNPLIGLWRFPFAQIVRESLPGKLRNEKLGQLPPSA</sequence>
<dbReference type="HOGENOM" id="CLU_1536053_0_0_1"/>
<dbReference type="PROSITE" id="PS51050">
    <property type="entry name" value="ZF_CW"/>
    <property type="match status" value="1"/>
</dbReference>
<dbReference type="GeneTree" id="ENSGT00560000077278"/>
<dbReference type="PANTHER" id="PTHR15999">
    <property type="entry name" value="ZINC FINGER CW-TYPE PWWP DOMAIN PROTEIN 1"/>
    <property type="match status" value="1"/>
</dbReference>
<accession>H9GHW2</accession>
<dbReference type="Ensembl" id="ENSACAT00000011600.4">
    <property type="protein sequence ID" value="ENSACAP00000011361.4"/>
    <property type="gene ID" value="ENSACAG00000011611.4"/>
</dbReference>
<dbReference type="CDD" id="cd20145">
    <property type="entry name" value="PWWP_ZCWPW1"/>
    <property type="match status" value="1"/>
</dbReference>
<keyword evidence="1" id="KW-0479">Metal-binding</keyword>
<evidence type="ECO:0000313" key="7">
    <source>
        <dbReference type="Ensembl" id="ENSACAP00000011361.4"/>
    </source>
</evidence>
<reference evidence="7" key="3">
    <citation type="submission" date="2025-09" db="UniProtKB">
        <authorList>
            <consortium name="Ensembl"/>
        </authorList>
    </citation>
    <scope>IDENTIFICATION</scope>
</reference>
<feature type="domain" description="PWWP" evidence="5">
    <location>
        <begin position="317"/>
        <end position="372"/>
    </location>
</feature>
<dbReference type="Gene3D" id="3.30.40.100">
    <property type="match status" value="1"/>
</dbReference>
<dbReference type="Proteomes" id="UP000001646">
    <property type="component" value="Unplaced"/>
</dbReference>
<feature type="region of interest" description="Disordered" evidence="4">
    <location>
        <begin position="117"/>
        <end position="244"/>
    </location>
</feature>
<keyword evidence="3" id="KW-0862">Zinc</keyword>
<dbReference type="Pfam" id="PF07496">
    <property type="entry name" value="zf-CW"/>
    <property type="match status" value="1"/>
</dbReference>
<evidence type="ECO:0000256" key="3">
    <source>
        <dbReference type="ARBA" id="ARBA00022833"/>
    </source>
</evidence>
<dbReference type="InterPro" id="IPR042778">
    <property type="entry name" value="ZCWPW1/ZCWPW2"/>
</dbReference>
<organism evidence="7 8">
    <name type="scientific">Anolis carolinensis</name>
    <name type="common">Green anole</name>
    <name type="synonym">American chameleon</name>
    <dbReference type="NCBI Taxonomy" id="28377"/>
    <lineage>
        <taxon>Eukaryota</taxon>
        <taxon>Metazoa</taxon>
        <taxon>Chordata</taxon>
        <taxon>Craniata</taxon>
        <taxon>Vertebrata</taxon>
        <taxon>Euteleostomi</taxon>
        <taxon>Lepidosauria</taxon>
        <taxon>Squamata</taxon>
        <taxon>Bifurcata</taxon>
        <taxon>Unidentata</taxon>
        <taxon>Episquamata</taxon>
        <taxon>Toxicofera</taxon>
        <taxon>Iguania</taxon>
        <taxon>Dactyloidae</taxon>
        <taxon>Anolis</taxon>
    </lineage>
</organism>
<dbReference type="Bgee" id="ENSACAG00000011611">
    <property type="expression patterns" value="Expressed in ovary and 4 other cell types or tissues"/>
</dbReference>
<dbReference type="eggNOG" id="ENOG502QSQZ">
    <property type="taxonomic scope" value="Eukaryota"/>
</dbReference>
<dbReference type="GO" id="GO:0008270">
    <property type="term" value="F:zinc ion binding"/>
    <property type="evidence" value="ECO:0007669"/>
    <property type="project" value="UniProtKB-KW"/>
</dbReference>
<dbReference type="InterPro" id="IPR000313">
    <property type="entry name" value="PWWP_dom"/>
</dbReference>
<evidence type="ECO:0000313" key="8">
    <source>
        <dbReference type="Proteomes" id="UP000001646"/>
    </source>
</evidence>
<dbReference type="PROSITE" id="PS50812">
    <property type="entry name" value="PWWP"/>
    <property type="match status" value="1"/>
</dbReference>
<reference evidence="7" key="1">
    <citation type="submission" date="2009-12" db="EMBL/GenBank/DDBJ databases">
        <title>The Genome Sequence of Anolis carolinensis (Green Anole Lizard).</title>
        <authorList>
            <consortium name="The Genome Sequencing Platform"/>
            <person name="Di Palma F."/>
            <person name="Alfoldi J."/>
            <person name="Heiman D."/>
            <person name="Young S."/>
            <person name="Grabherr M."/>
            <person name="Johnson J."/>
            <person name="Lander E.S."/>
            <person name="Lindblad-Toh K."/>
        </authorList>
    </citation>
    <scope>NUCLEOTIDE SEQUENCE [LARGE SCALE GENOMIC DNA]</scope>
    <source>
        <strain evidence="7">JBL SC #1</strain>
    </source>
</reference>
<reference evidence="7" key="2">
    <citation type="submission" date="2025-08" db="UniProtKB">
        <authorList>
            <consortium name="Ensembl"/>
        </authorList>
    </citation>
    <scope>IDENTIFICATION</scope>
</reference>
<dbReference type="InParanoid" id="H9GHW2"/>
<feature type="region of interest" description="Disordered" evidence="4">
    <location>
        <begin position="52"/>
        <end position="92"/>
    </location>
</feature>
<evidence type="ECO:0000256" key="1">
    <source>
        <dbReference type="ARBA" id="ARBA00022723"/>
    </source>
</evidence>
<keyword evidence="2" id="KW-0863">Zinc-finger</keyword>
<feature type="compositionally biased region" description="Acidic residues" evidence="4">
    <location>
        <begin position="222"/>
        <end position="233"/>
    </location>
</feature>
<dbReference type="GO" id="GO:0005634">
    <property type="term" value="C:nucleus"/>
    <property type="evidence" value="ECO:0000318"/>
    <property type="project" value="GO_Central"/>
</dbReference>
<dbReference type="Pfam" id="PF00855">
    <property type="entry name" value="PWWP"/>
    <property type="match status" value="1"/>
</dbReference>
<protein>
    <recommendedName>
        <fullName evidence="9">Zinc finger CW-type and PWWP domain containing 1</fullName>
    </recommendedName>
</protein>
<name>H9GHW2_ANOCA</name>
<feature type="compositionally biased region" description="Basic and acidic residues" evidence="4">
    <location>
        <begin position="484"/>
        <end position="494"/>
    </location>
</feature>
<keyword evidence="8" id="KW-1185">Reference proteome</keyword>
<dbReference type="InterPro" id="IPR011124">
    <property type="entry name" value="Znf_CW"/>
</dbReference>
<feature type="domain" description="CW-type" evidence="6">
    <location>
        <begin position="246"/>
        <end position="304"/>
    </location>
</feature>
<feature type="region of interest" description="Disordered" evidence="4">
    <location>
        <begin position="457"/>
        <end position="572"/>
    </location>
</feature>
<dbReference type="SUPFAM" id="SSF63748">
    <property type="entry name" value="Tudor/PWWP/MBT"/>
    <property type="match status" value="1"/>
</dbReference>